<feature type="transmembrane region" description="Helical" evidence="1">
    <location>
        <begin position="104"/>
        <end position="125"/>
    </location>
</feature>
<reference evidence="2 3" key="1">
    <citation type="submission" date="2016-09" db="EMBL/GenBank/DDBJ databases">
        <authorList>
            <person name="Capua I."/>
            <person name="De Benedictis P."/>
            <person name="Joannis T."/>
            <person name="Lombin L.H."/>
            <person name="Cattoli G."/>
        </authorList>
    </citation>
    <scope>NUCLEOTIDE SEQUENCE [LARGE SCALE GENOMIC DNA]</scope>
    <source>
        <strain evidence="2 3">IMI 309357</strain>
    </source>
</reference>
<feature type="transmembrane region" description="Helical" evidence="1">
    <location>
        <begin position="53"/>
        <end position="76"/>
    </location>
</feature>
<sequence>MTTFMTSNKPPAESYPFGGGNGFRSYIDKSNWNFIINESATNTPRKAISKTTIICLSMAMGFITVWAIIAIVHFNFALHWNIVDHYQSSWVIDNELMWLDAHGIFWLAIFVAAWILWTAVMYRMFKYVKFAPFREARYKERQCC</sequence>
<dbReference type="Proteomes" id="UP000176998">
    <property type="component" value="Unassembled WGS sequence"/>
</dbReference>
<dbReference type="AlphaFoldDB" id="A0A1G4BIS7"/>
<keyword evidence="3" id="KW-1185">Reference proteome</keyword>
<protein>
    <submittedName>
        <fullName evidence="2">Uncharacterized protein</fullName>
    </submittedName>
</protein>
<evidence type="ECO:0000256" key="1">
    <source>
        <dbReference type="SAM" id="Phobius"/>
    </source>
</evidence>
<organism evidence="2 3">
    <name type="scientific">Colletotrichum orchidophilum</name>
    <dbReference type="NCBI Taxonomy" id="1209926"/>
    <lineage>
        <taxon>Eukaryota</taxon>
        <taxon>Fungi</taxon>
        <taxon>Dikarya</taxon>
        <taxon>Ascomycota</taxon>
        <taxon>Pezizomycotina</taxon>
        <taxon>Sordariomycetes</taxon>
        <taxon>Hypocreomycetidae</taxon>
        <taxon>Glomerellales</taxon>
        <taxon>Glomerellaceae</taxon>
        <taxon>Colletotrichum</taxon>
    </lineage>
</organism>
<dbReference type="RefSeq" id="XP_022478329.1">
    <property type="nucleotide sequence ID" value="XM_022615151.1"/>
</dbReference>
<accession>A0A1G4BIS7</accession>
<dbReference type="OrthoDB" id="4811104at2759"/>
<keyword evidence="1" id="KW-0812">Transmembrane</keyword>
<proteinExistence type="predicted"/>
<evidence type="ECO:0000313" key="3">
    <source>
        <dbReference type="Proteomes" id="UP000176998"/>
    </source>
</evidence>
<comment type="caution">
    <text evidence="2">The sequence shown here is derived from an EMBL/GenBank/DDBJ whole genome shotgun (WGS) entry which is preliminary data.</text>
</comment>
<keyword evidence="1" id="KW-1133">Transmembrane helix</keyword>
<name>A0A1G4BIS7_9PEZI</name>
<gene>
    <name evidence="2" type="ORF">CORC01_03502</name>
</gene>
<dbReference type="EMBL" id="MJBS01000021">
    <property type="protein sequence ID" value="OHF01187.1"/>
    <property type="molecule type" value="Genomic_DNA"/>
</dbReference>
<keyword evidence="1" id="KW-0472">Membrane</keyword>
<evidence type="ECO:0000313" key="2">
    <source>
        <dbReference type="EMBL" id="OHF01187.1"/>
    </source>
</evidence>
<dbReference type="GeneID" id="34556661"/>